<gene>
    <name evidence="3" type="ORF">ENJ63_03900</name>
</gene>
<organism evidence="3">
    <name type="scientific">Dissulfuribacter thermophilus</name>
    <dbReference type="NCBI Taxonomy" id="1156395"/>
    <lineage>
        <taxon>Bacteria</taxon>
        <taxon>Pseudomonadati</taxon>
        <taxon>Thermodesulfobacteriota</taxon>
        <taxon>Dissulfuribacteria</taxon>
        <taxon>Dissulfuribacterales</taxon>
        <taxon>Dissulfuribacteraceae</taxon>
        <taxon>Dissulfuribacter</taxon>
    </lineage>
</organism>
<protein>
    <submittedName>
        <fullName evidence="3">DUF3488 domain-containing protein</fullName>
    </submittedName>
</protein>
<dbReference type="Pfam" id="PF11992">
    <property type="entry name" value="TgpA_N"/>
    <property type="match status" value="1"/>
</dbReference>
<accession>A0A7V2WT83</accession>
<dbReference type="InterPro" id="IPR002931">
    <property type="entry name" value="Transglutaminase-like"/>
</dbReference>
<comment type="caution">
    <text evidence="3">The sequence shown here is derived from an EMBL/GenBank/DDBJ whole genome shotgun (WGS) entry which is preliminary data.</text>
</comment>
<feature type="domain" description="Transglutaminase-like" evidence="2">
    <location>
        <begin position="213"/>
        <end position="283"/>
    </location>
</feature>
<feature type="transmembrane region" description="Helical" evidence="1">
    <location>
        <begin position="354"/>
        <end position="375"/>
    </location>
</feature>
<keyword evidence="1" id="KW-1133">Transmembrane helix</keyword>
<dbReference type="PANTHER" id="PTHR42736">
    <property type="entry name" value="PROTEIN-GLUTAMINE GAMMA-GLUTAMYLTRANSFERASE"/>
    <property type="match status" value="1"/>
</dbReference>
<evidence type="ECO:0000259" key="2">
    <source>
        <dbReference type="SMART" id="SM00460"/>
    </source>
</evidence>
<proteinExistence type="predicted"/>
<dbReference type="EMBL" id="DRND01000307">
    <property type="protein sequence ID" value="HFC47005.1"/>
    <property type="molecule type" value="Genomic_DNA"/>
</dbReference>
<sequence length="472" mass="53631">GSVQGETGISPELAPGRIASLIPLNRIDFRVFFKMSSAFNQPYYWRVYTLERYDEDGVWRRGGMGGHSSSGPLDKTAAEQSACCYRVETVHGGGVVLALDWPVKSMDKHLIIQDDLTVAPRKKGSQPINYEICSTPDYSMPSEPYEGADLNKYLELPRTGNPRTRRLARSICTNASSPRAMIHALEAFFRDGEFSYTLNPGPLPEKDGIDAFLFDKRSGFCEHYASSFAYLLRLCQIPSRVVVGYLGGEMNPVGDYLVVKSSSAHAWVEAYYQGRWHRIDPTGLVETRRIIAGNALDTSASPFTFHGILVDGYNLVLMGLDALDHYWETTVMDFGVRDQRSLLRHLGLSREKSYNFLILFSILFITIGGVLFFYFSVPRLFSSNPRSYAMADHLLKLFLLLLKPYGLKRRSWEGPLTLSESLNDLPQEIKKEASMFLGHYIEAVYAKSHPRRRDIFILRRTIRKLFRITYHQ</sequence>
<dbReference type="Pfam" id="PF01841">
    <property type="entry name" value="Transglut_core"/>
    <property type="match status" value="1"/>
</dbReference>
<dbReference type="Gene3D" id="3.10.620.30">
    <property type="match status" value="1"/>
</dbReference>
<dbReference type="SUPFAM" id="SSF54001">
    <property type="entry name" value="Cysteine proteinases"/>
    <property type="match status" value="1"/>
</dbReference>
<name>A0A7V2WT83_9BACT</name>
<evidence type="ECO:0000313" key="3">
    <source>
        <dbReference type="EMBL" id="HFC47005.1"/>
    </source>
</evidence>
<keyword evidence="1" id="KW-0472">Membrane</keyword>
<dbReference type="Proteomes" id="UP000885797">
    <property type="component" value="Unassembled WGS sequence"/>
</dbReference>
<reference evidence="3" key="1">
    <citation type="journal article" date="2020" name="mSystems">
        <title>Genome- and Community-Level Interaction Insights into Carbon Utilization and Element Cycling Functions of Hydrothermarchaeota in Hydrothermal Sediment.</title>
        <authorList>
            <person name="Zhou Z."/>
            <person name="Liu Y."/>
            <person name="Xu W."/>
            <person name="Pan J."/>
            <person name="Luo Z.H."/>
            <person name="Li M."/>
        </authorList>
    </citation>
    <scope>NUCLEOTIDE SEQUENCE [LARGE SCALE GENOMIC DNA]</scope>
    <source>
        <strain evidence="3">HyVt-503</strain>
    </source>
</reference>
<keyword evidence="1" id="KW-0812">Transmembrane</keyword>
<feature type="non-terminal residue" evidence="3">
    <location>
        <position position="1"/>
    </location>
</feature>
<dbReference type="PANTHER" id="PTHR42736:SF1">
    <property type="entry name" value="PROTEIN-GLUTAMINE GAMMA-GLUTAMYLTRANSFERASE"/>
    <property type="match status" value="1"/>
</dbReference>
<dbReference type="AlphaFoldDB" id="A0A7V2WT83"/>
<dbReference type="InterPro" id="IPR038765">
    <property type="entry name" value="Papain-like_cys_pep_sf"/>
</dbReference>
<dbReference type="InterPro" id="IPR052901">
    <property type="entry name" value="Bact_TGase-like"/>
</dbReference>
<dbReference type="SMART" id="SM00460">
    <property type="entry name" value="TGc"/>
    <property type="match status" value="1"/>
</dbReference>
<dbReference type="InterPro" id="IPR021878">
    <property type="entry name" value="TgpA_N"/>
</dbReference>
<evidence type="ECO:0000256" key="1">
    <source>
        <dbReference type="SAM" id="Phobius"/>
    </source>
</evidence>